<dbReference type="Proteomes" id="UP000595636">
    <property type="component" value="Chromosome"/>
</dbReference>
<gene>
    <name evidence="5" type="ORF">JEQ17_12920</name>
</gene>
<dbReference type="Pfam" id="PF01638">
    <property type="entry name" value="HxlR"/>
    <property type="match status" value="1"/>
</dbReference>
<dbReference type="KEGG" id="slf:JEQ17_12920"/>
<dbReference type="InterPro" id="IPR036388">
    <property type="entry name" value="WH-like_DNA-bd_sf"/>
</dbReference>
<dbReference type="PANTHER" id="PTHR33204:SF18">
    <property type="entry name" value="TRANSCRIPTIONAL REGULATORY PROTEIN"/>
    <property type="match status" value="1"/>
</dbReference>
<evidence type="ECO:0000256" key="2">
    <source>
        <dbReference type="ARBA" id="ARBA00023125"/>
    </source>
</evidence>
<evidence type="ECO:0000256" key="3">
    <source>
        <dbReference type="ARBA" id="ARBA00023163"/>
    </source>
</evidence>
<keyword evidence="3" id="KW-0804">Transcription</keyword>
<name>A0A7T7I3J1_9ACTN</name>
<evidence type="ECO:0000259" key="4">
    <source>
        <dbReference type="PROSITE" id="PS51118"/>
    </source>
</evidence>
<dbReference type="CDD" id="cd00090">
    <property type="entry name" value="HTH_ARSR"/>
    <property type="match status" value="1"/>
</dbReference>
<dbReference type="PROSITE" id="PS51118">
    <property type="entry name" value="HTH_HXLR"/>
    <property type="match status" value="1"/>
</dbReference>
<feature type="domain" description="HTH hxlR-type" evidence="4">
    <location>
        <begin position="10"/>
        <end position="108"/>
    </location>
</feature>
<dbReference type="SUPFAM" id="SSF46785">
    <property type="entry name" value="Winged helix' DNA-binding domain"/>
    <property type="match status" value="1"/>
</dbReference>
<dbReference type="EMBL" id="CP066831">
    <property type="protein sequence ID" value="QQM40282.1"/>
    <property type="molecule type" value="Genomic_DNA"/>
</dbReference>
<keyword evidence="1" id="KW-0805">Transcription regulation</keyword>
<protein>
    <submittedName>
        <fullName evidence="5">Helix-turn-helix transcriptional regulator</fullName>
    </submittedName>
</protein>
<keyword evidence="6" id="KW-1185">Reference proteome</keyword>
<dbReference type="GO" id="GO:0003677">
    <property type="term" value="F:DNA binding"/>
    <property type="evidence" value="ECO:0007669"/>
    <property type="project" value="UniProtKB-KW"/>
</dbReference>
<dbReference type="Gene3D" id="1.10.10.10">
    <property type="entry name" value="Winged helix-like DNA-binding domain superfamily/Winged helix DNA-binding domain"/>
    <property type="match status" value="1"/>
</dbReference>
<dbReference type="InterPro" id="IPR036390">
    <property type="entry name" value="WH_DNA-bd_sf"/>
</dbReference>
<evidence type="ECO:0000256" key="1">
    <source>
        <dbReference type="ARBA" id="ARBA00023015"/>
    </source>
</evidence>
<evidence type="ECO:0000313" key="6">
    <source>
        <dbReference type="Proteomes" id="UP000595636"/>
    </source>
</evidence>
<dbReference type="AlphaFoldDB" id="A0A7T7I3J1"/>
<accession>A0A7T7I3J1</accession>
<dbReference type="InterPro" id="IPR002577">
    <property type="entry name" value="HTH_HxlR"/>
</dbReference>
<organism evidence="5 6">
    <name type="scientific">Streptomyces liliifuscus</name>
    <dbReference type="NCBI Taxonomy" id="2797636"/>
    <lineage>
        <taxon>Bacteria</taxon>
        <taxon>Bacillati</taxon>
        <taxon>Actinomycetota</taxon>
        <taxon>Actinomycetes</taxon>
        <taxon>Kitasatosporales</taxon>
        <taxon>Streptomycetaceae</taxon>
        <taxon>Streptomyces</taxon>
    </lineage>
</organism>
<evidence type="ECO:0000313" key="5">
    <source>
        <dbReference type="EMBL" id="QQM40282.1"/>
    </source>
</evidence>
<reference evidence="5 6" key="1">
    <citation type="submission" date="2020-12" db="EMBL/GenBank/DDBJ databases">
        <title>A novel species.</title>
        <authorList>
            <person name="Li K."/>
        </authorList>
    </citation>
    <scope>NUCLEOTIDE SEQUENCE [LARGE SCALE GENOMIC DNA]</scope>
    <source>
        <strain evidence="5 6">ZYC-3</strain>
    </source>
</reference>
<dbReference type="RefSeq" id="WP_200395401.1">
    <property type="nucleotide sequence ID" value="NZ_CP066831.1"/>
</dbReference>
<dbReference type="PANTHER" id="PTHR33204">
    <property type="entry name" value="TRANSCRIPTIONAL REGULATOR, MARR FAMILY"/>
    <property type="match status" value="1"/>
</dbReference>
<keyword evidence="2" id="KW-0238">DNA-binding</keyword>
<dbReference type="InterPro" id="IPR011991">
    <property type="entry name" value="ArsR-like_HTH"/>
</dbReference>
<sequence length="214" mass="23073">MRRKEFGQYCGLARALELIGERWALLVIRELLARPGRYTDLLEDLPGIPTNVLSTRLKELEEAGIVERRIAPAPQRGVVYALTKEGEGLEAAVLTLARWGNTQLGEHQPGDLVPPSSLVMGLRATFNRDAASGLTASWELRAAEVVLHAVVTDGHLTSGVGPAPTEPDLVVTIAADAVPTYREIMQAIKSGEVELSGPKSLLATFARVFTPQST</sequence>
<proteinExistence type="predicted"/>